<dbReference type="EMBL" id="JAGMVJ010000003">
    <property type="protein sequence ID" value="KAH7092452.1"/>
    <property type="molecule type" value="Genomic_DNA"/>
</dbReference>
<evidence type="ECO:0000313" key="2">
    <source>
        <dbReference type="Proteomes" id="UP000813461"/>
    </source>
</evidence>
<gene>
    <name evidence="1" type="ORF">FB567DRAFT_576830</name>
</gene>
<accession>A0A8K0RFW9</accession>
<keyword evidence="2" id="KW-1185">Reference proteome</keyword>
<reference evidence="1" key="1">
    <citation type="journal article" date="2021" name="Nat. Commun.">
        <title>Genetic determinants of endophytism in the Arabidopsis root mycobiome.</title>
        <authorList>
            <person name="Mesny F."/>
            <person name="Miyauchi S."/>
            <person name="Thiergart T."/>
            <person name="Pickel B."/>
            <person name="Atanasova L."/>
            <person name="Karlsson M."/>
            <person name="Huettel B."/>
            <person name="Barry K.W."/>
            <person name="Haridas S."/>
            <person name="Chen C."/>
            <person name="Bauer D."/>
            <person name="Andreopoulos W."/>
            <person name="Pangilinan J."/>
            <person name="LaButti K."/>
            <person name="Riley R."/>
            <person name="Lipzen A."/>
            <person name="Clum A."/>
            <person name="Drula E."/>
            <person name="Henrissat B."/>
            <person name="Kohler A."/>
            <person name="Grigoriev I.V."/>
            <person name="Martin F.M."/>
            <person name="Hacquard S."/>
        </authorList>
    </citation>
    <scope>NUCLEOTIDE SEQUENCE</scope>
    <source>
        <strain evidence="1">MPI-SDFR-AT-0120</strain>
    </source>
</reference>
<comment type="caution">
    <text evidence="1">The sequence shown here is derived from an EMBL/GenBank/DDBJ whole genome shotgun (WGS) entry which is preliminary data.</text>
</comment>
<proteinExistence type="predicted"/>
<dbReference type="AlphaFoldDB" id="A0A8K0RFW9"/>
<name>A0A8K0RFW9_9PLEO</name>
<evidence type="ECO:0000313" key="1">
    <source>
        <dbReference type="EMBL" id="KAH7092452.1"/>
    </source>
</evidence>
<dbReference type="OrthoDB" id="194358at2759"/>
<sequence length="181" mass="20060">MQAIAAGEVVDQKQFSLQNVVLGAVAQLEATRPEDRIFSLYGLCRRLGYELPLPNYTRDLADLLLQVAHCFFKYDRKLKSLMVTSGTTSVMNGLPSWVLSTRALWQPSQSGLKVPSMLFISGPGCLASGTSIVDFQLHGNRLRVKGRVFDCIAELGDMLKVDMDLDDQIPDDACHCTDRVH</sequence>
<dbReference type="Proteomes" id="UP000813461">
    <property type="component" value="Unassembled WGS sequence"/>
</dbReference>
<organism evidence="1 2">
    <name type="scientific">Paraphoma chrysanthemicola</name>
    <dbReference type="NCBI Taxonomy" id="798071"/>
    <lineage>
        <taxon>Eukaryota</taxon>
        <taxon>Fungi</taxon>
        <taxon>Dikarya</taxon>
        <taxon>Ascomycota</taxon>
        <taxon>Pezizomycotina</taxon>
        <taxon>Dothideomycetes</taxon>
        <taxon>Pleosporomycetidae</taxon>
        <taxon>Pleosporales</taxon>
        <taxon>Pleosporineae</taxon>
        <taxon>Phaeosphaeriaceae</taxon>
        <taxon>Paraphoma</taxon>
    </lineage>
</organism>
<protein>
    <submittedName>
        <fullName evidence="1">Uncharacterized protein</fullName>
    </submittedName>
</protein>